<organism evidence="7 8">
    <name type="scientific">Rhodoferax lacus</name>
    <dbReference type="NCBI Taxonomy" id="2184758"/>
    <lineage>
        <taxon>Bacteria</taxon>
        <taxon>Pseudomonadati</taxon>
        <taxon>Pseudomonadota</taxon>
        <taxon>Betaproteobacteria</taxon>
        <taxon>Burkholderiales</taxon>
        <taxon>Comamonadaceae</taxon>
        <taxon>Rhodoferax</taxon>
    </lineage>
</organism>
<dbReference type="InterPro" id="IPR004183">
    <property type="entry name" value="Xdiol_dOase_suB"/>
</dbReference>
<evidence type="ECO:0000256" key="2">
    <source>
        <dbReference type="ARBA" id="ARBA00007581"/>
    </source>
</evidence>
<dbReference type="SUPFAM" id="SSF53213">
    <property type="entry name" value="LigB-like"/>
    <property type="match status" value="1"/>
</dbReference>
<evidence type="ECO:0000259" key="6">
    <source>
        <dbReference type="Pfam" id="PF02900"/>
    </source>
</evidence>
<dbReference type="Pfam" id="PF02900">
    <property type="entry name" value="LigB"/>
    <property type="match status" value="1"/>
</dbReference>
<accession>A0A3E1RDB1</accession>
<keyword evidence="5" id="KW-0560">Oxidoreductase</keyword>
<dbReference type="Proteomes" id="UP000260665">
    <property type="component" value="Unassembled WGS sequence"/>
</dbReference>
<dbReference type="OrthoDB" id="9790889at2"/>
<dbReference type="GO" id="GO:0016702">
    <property type="term" value="F:oxidoreductase activity, acting on single donors with incorporation of molecular oxygen, incorporation of two atoms of oxygen"/>
    <property type="evidence" value="ECO:0007669"/>
    <property type="project" value="UniProtKB-ARBA"/>
</dbReference>
<keyword evidence="7" id="KW-0223">Dioxygenase</keyword>
<dbReference type="Gene3D" id="3.40.830.10">
    <property type="entry name" value="LigB-like"/>
    <property type="match status" value="1"/>
</dbReference>
<reference evidence="7 8" key="1">
    <citation type="submission" date="2018-05" db="EMBL/GenBank/DDBJ databases">
        <title>Rhodoferax soyangensis sp.nov., isolated from an oligotrophic freshwater lake.</title>
        <authorList>
            <person name="Park M."/>
        </authorList>
    </citation>
    <scope>NUCLEOTIDE SEQUENCE [LARGE SCALE GENOMIC DNA]</scope>
    <source>
        <strain evidence="7 8">IMCC26218</strain>
    </source>
</reference>
<name>A0A3E1RDB1_9BURK</name>
<evidence type="ECO:0000256" key="3">
    <source>
        <dbReference type="ARBA" id="ARBA00022723"/>
    </source>
</evidence>
<dbReference type="PANTHER" id="PTHR30096:SF0">
    <property type="entry name" value="4,5-DOPA DIOXYGENASE EXTRADIOL-LIKE PROTEIN"/>
    <property type="match status" value="1"/>
</dbReference>
<dbReference type="PANTHER" id="PTHR30096">
    <property type="entry name" value="4,5-DOPA DIOXYGENASE EXTRADIOL-LIKE PROTEIN"/>
    <property type="match status" value="1"/>
</dbReference>
<dbReference type="AlphaFoldDB" id="A0A3E1RDB1"/>
<dbReference type="PROSITE" id="PS51318">
    <property type="entry name" value="TAT"/>
    <property type="match status" value="1"/>
</dbReference>
<comment type="similarity">
    <text evidence="2">Belongs to the DODA-type extradiol aromatic ring-opening dioxygenase family.</text>
</comment>
<evidence type="ECO:0000313" key="7">
    <source>
        <dbReference type="EMBL" id="RFO97355.1"/>
    </source>
</evidence>
<keyword evidence="4" id="KW-0862">Zinc</keyword>
<sequence>MAPTHLQAPTHSTTRRGLLRYLGLSGGVATLLAALDQAVAAQGPVQKMPSIFIGHGSPLNAVQDNRFSRRLRQWGRDIGRPRAILMVSAHWLTRGGTAVAMVRQPETIHDFGGFPQELTQMQYPAPGSPEFALQALAALKAVNAAPSLEWGLDHGAWTVLHHMYPLADVPVFQVSIDYAQAGKYHFALGRALAALREKGVLVAGSGNVVHNLRATEASDAITAQASKPWAQAYDGAVKKALLAGAVESLMDYQSLDASHTAAVPTPDHYWPLLYALGAAGFGEKPTFAFEGFQNGTISMRCMQWG</sequence>
<dbReference type="InterPro" id="IPR014436">
    <property type="entry name" value="Extradiol_dOase_DODA"/>
</dbReference>
<gene>
    <name evidence="7" type="ORF">DIC66_09535</name>
</gene>
<dbReference type="EMBL" id="QFZK01000004">
    <property type="protein sequence ID" value="RFO97355.1"/>
    <property type="molecule type" value="Genomic_DNA"/>
</dbReference>
<comment type="cofactor">
    <cofactor evidence="1">
        <name>Zn(2+)</name>
        <dbReference type="ChEBI" id="CHEBI:29105"/>
    </cofactor>
</comment>
<dbReference type="GO" id="GO:0008270">
    <property type="term" value="F:zinc ion binding"/>
    <property type="evidence" value="ECO:0007669"/>
    <property type="project" value="InterPro"/>
</dbReference>
<dbReference type="GO" id="GO:0008198">
    <property type="term" value="F:ferrous iron binding"/>
    <property type="evidence" value="ECO:0007669"/>
    <property type="project" value="InterPro"/>
</dbReference>
<protein>
    <submittedName>
        <fullName evidence="7">4,5-DOPA dioxygenase extradiol</fullName>
    </submittedName>
</protein>
<comment type="caution">
    <text evidence="7">The sequence shown here is derived from an EMBL/GenBank/DDBJ whole genome shotgun (WGS) entry which is preliminary data.</text>
</comment>
<feature type="domain" description="Extradiol ring-cleavage dioxygenase class III enzyme subunit B" evidence="6">
    <location>
        <begin position="65"/>
        <end position="283"/>
    </location>
</feature>
<evidence type="ECO:0000313" key="8">
    <source>
        <dbReference type="Proteomes" id="UP000260665"/>
    </source>
</evidence>
<evidence type="ECO:0000256" key="5">
    <source>
        <dbReference type="ARBA" id="ARBA00023002"/>
    </source>
</evidence>
<dbReference type="InterPro" id="IPR006311">
    <property type="entry name" value="TAT_signal"/>
</dbReference>
<evidence type="ECO:0000256" key="4">
    <source>
        <dbReference type="ARBA" id="ARBA00022833"/>
    </source>
</evidence>
<evidence type="ECO:0000256" key="1">
    <source>
        <dbReference type="ARBA" id="ARBA00001947"/>
    </source>
</evidence>
<dbReference type="CDD" id="cd07363">
    <property type="entry name" value="45_DOPA_Dioxygenase"/>
    <property type="match status" value="1"/>
</dbReference>
<proteinExistence type="inferred from homology"/>
<keyword evidence="8" id="KW-1185">Reference proteome</keyword>
<keyword evidence="3" id="KW-0479">Metal-binding</keyword>
<dbReference type="NCBIfam" id="NF007914">
    <property type="entry name" value="PRK10628.1"/>
    <property type="match status" value="1"/>
</dbReference>
<dbReference type="PIRSF" id="PIRSF006157">
    <property type="entry name" value="Doxgns_DODA"/>
    <property type="match status" value="1"/>
</dbReference>
<dbReference type="RefSeq" id="WP_117176461.1">
    <property type="nucleotide sequence ID" value="NZ_QFZK01000004.1"/>
</dbReference>